<name>A0A1G5VKE3_9FIRM</name>
<evidence type="ECO:0000313" key="3">
    <source>
        <dbReference type="EMBL" id="SDA46290.1"/>
    </source>
</evidence>
<feature type="region of interest" description="Disordered" evidence="1">
    <location>
        <begin position="312"/>
        <end position="381"/>
    </location>
</feature>
<dbReference type="STRING" id="209880.SAMN02910343_00717"/>
<protein>
    <recommendedName>
        <fullName evidence="5">PEGA domain-containing protein</fullName>
    </recommendedName>
</protein>
<dbReference type="OrthoDB" id="581815at2"/>
<accession>A0A1G5VKE3</accession>
<evidence type="ECO:0008006" key="5">
    <source>
        <dbReference type="Google" id="ProtNLM"/>
    </source>
</evidence>
<keyword evidence="4" id="KW-1185">Reference proteome</keyword>
<feature type="chain" id="PRO_5011752267" description="PEGA domain-containing protein" evidence="2">
    <location>
        <begin position="21"/>
        <end position="381"/>
    </location>
</feature>
<proteinExistence type="predicted"/>
<dbReference type="Proteomes" id="UP000199689">
    <property type="component" value="Unassembled WGS sequence"/>
</dbReference>
<dbReference type="GeneID" id="87755750"/>
<organism evidence="3 4">
    <name type="scientific">Allisonella histaminiformans</name>
    <dbReference type="NCBI Taxonomy" id="209880"/>
    <lineage>
        <taxon>Bacteria</taxon>
        <taxon>Bacillati</taxon>
        <taxon>Bacillota</taxon>
        <taxon>Negativicutes</taxon>
        <taxon>Veillonellales</taxon>
        <taxon>Veillonellaceae</taxon>
        <taxon>Allisonella</taxon>
    </lineage>
</organism>
<evidence type="ECO:0000313" key="4">
    <source>
        <dbReference type="Proteomes" id="UP000199689"/>
    </source>
</evidence>
<gene>
    <name evidence="3" type="ORF">SAMN02910343_00717</name>
</gene>
<feature type="signal peptide" evidence="2">
    <location>
        <begin position="1"/>
        <end position="20"/>
    </location>
</feature>
<reference evidence="3 4" key="1">
    <citation type="submission" date="2016-10" db="EMBL/GenBank/DDBJ databases">
        <authorList>
            <person name="de Groot N.N."/>
        </authorList>
    </citation>
    <scope>NUCLEOTIDE SEQUENCE [LARGE SCALE GENOMIC DNA]</scope>
    <source>
        <strain evidence="3 4">DSM 15230</strain>
    </source>
</reference>
<sequence length="381" mass="40733">MKKAVLAAGIALVLSFPSMAAEPSTLTDRADRLDEVVYGSIQNGSFLERIDSLDTEINGSTDEKAAEGQGLDTRIDRLYNEVIRSDNDSQPSLDTRVNTLEYYLTDKIKQDPLSSRVDTLDSTVFGKEQTGGLASRVTALEKAVYGDNHYELTTVTLPENTVFKISLNDEVSSKTNQVGDPVHFTVAEDVTVDNVLVLPRGAQGSGVITKVNGPKFFGRSGSLEISFDQVISIDEDTIPTVLGPEAKEQIKMQAAAVGASAIGALALGPIGLVGGFFVKGKDVDIPAGTELYIQTSEAVTTKGMEMKPGAPVEMNVSSSVSRSANISDTEVSRTVDKAAEKAADKKETVKETAEKTSQKVMEDTTKTDNKDKTSVVIVRNA</sequence>
<dbReference type="EMBL" id="FMXA01000007">
    <property type="protein sequence ID" value="SDA46290.1"/>
    <property type="molecule type" value="Genomic_DNA"/>
</dbReference>
<evidence type="ECO:0000256" key="2">
    <source>
        <dbReference type="SAM" id="SignalP"/>
    </source>
</evidence>
<evidence type="ECO:0000256" key="1">
    <source>
        <dbReference type="SAM" id="MobiDB-lite"/>
    </source>
</evidence>
<keyword evidence="2" id="KW-0732">Signal</keyword>
<dbReference type="AlphaFoldDB" id="A0A1G5VKE3"/>
<dbReference type="RefSeq" id="WP_091363938.1">
    <property type="nucleotide sequence ID" value="NZ_FMXA01000007.1"/>
</dbReference>
<feature type="compositionally biased region" description="Basic and acidic residues" evidence="1">
    <location>
        <begin position="330"/>
        <end position="373"/>
    </location>
</feature>